<gene>
    <name evidence="1" type="ORF">PLICRDRAFT_47327</name>
</gene>
<dbReference type="HOGENOM" id="CLU_1907562_0_0_1"/>
<dbReference type="EMBL" id="KN832579">
    <property type="protein sequence ID" value="KII83279.1"/>
    <property type="molecule type" value="Genomic_DNA"/>
</dbReference>
<name>A0A0C9T244_PLICR</name>
<evidence type="ECO:0000313" key="1">
    <source>
        <dbReference type="EMBL" id="KII83279.1"/>
    </source>
</evidence>
<dbReference type="Proteomes" id="UP000053263">
    <property type="component" value="Unassembled WGS sequence"/>
</dbReference>
<accession>A0A0C9T244</accession>
<sequence length="133" mass="15180">MAVVINTPRRIGVRDHPTASSVADTFPAFPIRRRICERDKSDQGLRDTCMMCRHCFRPHRAKEGMSPPSVWTSTVCLVALTGLWMVCNARKWSRSIVFKQVPVSSSTCAIFLSCDEPRKKRIHWARIPILIAR</sequence>
<protein>
    <submittedName>
        <fullName evidence="1">Uncharacterized protein</fullName>
    </submittedName>
</protein>
<keyword evidence="2" id="KW-1185">Reference proteome</keyword>
<organism evidence="1 2">
    <name type="scientific">Plicaturopsis crispa FD-325 SS-3</name>
    <dbReference type="NCBI Taxonomy" id="944288"/>
    <lineage>
        <taxon>Eukaryota</taxon>
        <taxon>Fungi</taxon>
        <taxon>Dikarya</taxon>
        <taxon>Basidiomycota</taxon>
        <taxon>Agaricomycotina</taxon>
        <taxon>Agaricomycetes</taxon>
        <taxon>Agaricomycetidae</taxon>
        <taxon>Amylocorticiales</taxon>
        <taxon>Amylocorticiaceae</taxon>
        <taxon>Plicatura</taxon>
        <taxon>Plicaturopsis crispa</taxon>
    </lineage>
</organism>
<proteinExistence type="predicted"/>
<evidence type="ECO:0000313" key="2">
    <source>
        <dbReference type="Proteomes" id="UP000053263"/>
    </source>
</evidence>
<dbReference type="AlphaFoldDB" id="A0A0C9T244"/>
<reference evidence="1 2" key="1">
    <citation type="submission" date="2014-06" db="EMBL/GenBank/DDBJ databases">
        <title>Evolutionary Origins and Diversification of the Mycorrhizal Mutualists.</title>
        <authorList>
            <consortium name="DOE Joint Genome Institute"/>
            <consortium name="Mycorrhizal Genomics Consortium"/>
            <person name="Kohler A."/>
            <person name="Kuo A."/>
            <person name="Nagy L.G."/>
            <person name="Floudas D."/>
            <person name="Copeland A."/>
            <person name="Barry K.W."/>
            <person name="Cichocki N."/>
            <person name="Veneault-Fourrey C."/>
            <person name="LaButti K."/>
            <person name="Lindquist E.A."/>
            <person name="Lipzen A."/>
            <person name="Lundell T."/>
            <person name="Morin E."/>
            <person name="Murat C."/>
            <person name="Riley R."/>
            <person name="Ohm R."/>
            <person name="Sun H."/>
            <person name="Tunlid A."/>
            <person name="Henrissat B."/>
            <person name="Grigoriev I.V."/>
            <person name="Hibbett D.S."/>
            <person name="Martin F."/>
        </authorList>
    </citation>
    <scope>NUCLEOTIDE SEQUENCE [LARGE SCALE GENOMIC DNA]</scope>
    <source>
        <strain evidence="1 2">FD-325 SS-3</strain>
    </source>
</reference>